<evidence type="ECO:0000313" key="3">
    <source>
        <dbReference type="Proteomes" id="UP000437709"/>
    </source>
</evidence>
<reference evidence="2 3" key="1">
    <citation type="submission" date="2019-10" db="EMBL/GenBank/DDBJ databases">
        <title>Georgenia wutianyii sp. nov. and Georgenia yuyongxinii sp. nov. isolated from plateau pika (Ochotona curzoniae) in the Qinghai-Tibet plateau of China.</title>
        <authorList>
            <person name="Tian Z."/>
        </authorList>
    </citation>
    <scope>NUCLEOTIDE SEQUENCE [LARGE SCALE GENOMIC DNA]</scope>
    <source>
        <strain evidence="2 3">JCM 19765</strain>
    </source>
</reference>
<evidence type="ECO:0000313" key="2">
    <source>
        <dbReference type="EMBL" id="MPV36703.1"/>
    </source>
</evidence>
<evidence type="ECO:0000256" key="1">
    <source>
        <dbReference type="SAM" id="Phobius"/>
    </source>
</evidence>
<feature type="transmembrane region" description="Helical" evidence="1">
    <location>
        <begin position="70"/>
        <end position="92"/>
    </location>
</feature>
<sequence>METKVVSVTHKEVEAARLRIVCDLAREHETPPWVTKLATAKGSSPWEPPKVVPLRVRERRARWNARIDSAAWLALIGGLVLLVVAHGIIALAELGVIR</sequence>
<proteinExistence type="predicted"/>
<keyword evidence="1" id="KW-0472">Membrane</keyword>
<name>A0A6N7EHW3_9MICO</name>
<gene>
    <name evidence="2" type="ORF">GB881_06470</name>
</gene>
<dbReference type="RefSeq" id="WP_152194845.1">
    <property type="nucleotide sequence ID" value="NZ_VUKD01000002.1"/>
</dbReference>
<keyword evidence="1" id="KW-1133">Transmembrane helix</keyword>
<protein>
    <submittedName>
        <fullName evidence="2">Uncharacterized protein</fullName>
    </submittedName>
</protein>
<accession>A0A6N7EHW3</accession>
<keyword evidence="1" id="KW-0812">Transmembrane</keyword>
<dbReference type="EMBL" id="WHPC01000017">
    <property type="protein sequence ID" value="MPV36703.1"/>
    <property type="molecule type" value="Genomic_DNA"/>
</dbReference>
<dbReference type="AlphaFoldDB" id="A0A6N7EHW3"/>
<keyword evidence="3" id="KW-1185">Reference proteome</keyword>
<comment type="caution">
    <text evidence="2">The sequence shown here is derived from an EMBL/GenBank/DDBJ whole genome shotgun (WGS) entry which is preliminary data.</text>
</comment>
<organism evidence="2 3">
    <name type="scientific">Georgenia subflava</name>
    <dbReference type="NCBI Taxonomy" id="1622177"/>
    <lineage>
        <taxon>Bacteria</taxon>
        <taxon>Bacillati</taxon>
        <taxon>Actinomycetota</taxon>
        <taxon>Actinomycetes</taxon>
        <taxon>Micrococcales</taxon>
        <taxon>Bogoriellaceae</taxon>
        <taxon>Georgenia</taxon>
    </lineage>
</organism>
<dbReference type="Proteomes" id="UP000437709">
    <property type="component" value="Unassembled WGS sequence"/>
</dbReference>